<dbReference type="AlphaFoldDB" id="A0A4V2UXC0"/>
<protein>
    <submittedName>
        <fullName evidence="9">EmrB/QacA subfamily drug resistance transporter</fullName>
    </submittedName>
</protein>
<comment type="caution">
    <text evidence="9">The sequence shown here is derived from an EMBL/GenBank/DDBJ whole genome shotgun (WGS) entry which is preliminary data.</text>
</comment>
<feature type="transmembrane region" description="Helical" evidence="7">
    <location>
        <begin position="149"/>
        <end position="167"/>
    </location>
</feature>
<dbReference type="CDD" id="cd17502">
    <property type="entry name" value="MFS_Azr1_MDR_like"/>
    <property type="match status" value="1"/>
</dbReference>
<feature type="transmembrane region" description="Helical" evidence="7">
    <location>
        <begin position="173"/>
        <end position="191"/>
    </location>
</feature>
<dbReference type="PANTHER" id="PTHR23501">
    <property type="entry name" value="MAJOR FACILITATOR SUPERFAMILY"/>
    <property type="match status" value="1"/>
</dbReference>
<dbReference type="InterPro" id="IPR011701">
    <property type="entry name" value="MFS"/>
</dbReference>
<evidence type="ECO:0000313" key="10">
    <source>
        <dbReference type="Proteomes" id="UP000294664"/>
    </source>
</evidence>
<feature type="transmembrane region" description="Helical" evidence="7">
    <location>
        <begin position="56"/>
        <end position="75"/>
    </location>
</feature>
<feature type="transmembrane region" description="Helical" evidence="7">
    <location>
        <begin position="307"/>
        <end position="331"/>
    </location>
</feature>
<keyword evidence="5 7" id="KW-1133">Transmembrane helix</keyword>
<organism evidence="9 10">
    <name type="scientific">Aquabacter spiritensis</name>
    <dbReference type="NCBI Taxonomy" id="933073"/>
    <lineage>
        <taxon>Bacteria</taxon>
        <taxon>Pseudomonadati</taxon>
        <taxon>Pseudomonadota</taxon>
        <taxon>Alphaproteobacteria</taxon>
        <taxon>Hyphomicrobiales</taxon>
        <taxon>Xanthobacteraceae</taxon>
        <taxon>Aquabacter</taxon>
    </lineage>
</organism>
<evidence type="ECO:0000313" key="9">
    <source>
        <dbReference type="EMBL" id="TCT02868.1"/>
    </source>
</evidence>
<dbReference type="Gene3D" id="1.20.1720.10">
    <property type="entry name" value="Multidrug resistance protein D"/>
    <property type="match status" value="1"/>
</dbReference>
<evidence type="ECO:0000256" key="1">
    <source>
        <dbReference type="ARBA" id="ARBA00004651"/>
    </source>
</evidence>
<comment type="subcellular location">
    <subcellularLocation>
        <location evidence="1">Cell membrane</location>
        <topology evidence="1">Multi-pass membrane protein</topology>
    </subcellularLocation>
</comment>
<evidence type="ECO:0000256" key="2">
    <source>
        <dbReference type="ARBA" id="ARBA00022448"/>
    </source>
</evidence>
<proteinExistence type="predicted"/>
<feature type="transmembrane region" description="Helical" evidence="7">
    <location>
        <begin position="453"/>
        <end position="476"/>
    </location>
</feature>
<feature type="transmembrane region" description="Helical" evidence="7">
    <location>
        <begin position="87"/>
        <end position="114"/>
    </location>
</feature>
<evidence type="ECO:0000259" key="8">
    <source>
        <dbReference type="PROSITE" id="PS50850"/>
    </source>
</evidence>
<evidence type="ECO:0000256" key="5">
    <source>
        <dbReference type="ARBA" id="ARBA00022989"/>
    </source>
</evidence>
<sequence length="495" mass="51401">MSGPSDPVAPSTGFSHAEILSIVSGLMLAMMLAALDQTIVATALPTIGADLNDFVNLSWVVTAYLLASTTVTPLYGKLSDIHGRGPVLLVAIALFSIGSLACALAENMLVLVIARGLQGLGGGGLISLAQTVVADVVSPRERGRYQGYFASVFAVASIAGPVIGGVVAQHLHWSLIFWINLPLGLAAFLVIRPKLARLPRHGRPHKLDYPGCGLMVVSSTCLLLAVTWGGVQFPWTSLEILALLTVAAVAGVLFVVRMRTAPEPFLPLAILADPVVGSAIGAACFIYGTMIALTIVSPLYFETARGFSSSVAGMALIPQMGATVAGAVLGGRAMARMTHYKRPAVVLMFLSTFCLLALALIPVDWPVWVWIALLSVASLGMGTVFPISTVCIQNAVPIHLLGTATGAANFFRALGGALMVAMLGAVFIGALGASKPGDLAQLAQSSDTMNVAFAFKIVFGCSAVALLIGTGFLIAMKQLPLRATVREAAEIVAVE</sequence>
<feature type="transmembrane region" description="Helical" evidence="7">
    <location>
        <begin position="237"/>
        <end position="256"/>
    </location>
</feature>
<evidence type="ECO:0000256" key="4">
    <source>
        <dbReference type="ARBA" id="ARBA00022692"/>
    </source>
</evidence>
<feature type="transmembrane region" description="Helical" evidence="7">
    <location>
        <begin position="367"/>
        <end position="392"/>
    </location>
</feature>
<evidence type="ECO:0000256" key="3">
    <source>
        <dbReference type="ARBA" id="ARBA00022475"/>
    </source>
</evidence>
<dbReference type="GO" id="GO:0022857">
    <property type="term" value="F:transmembrane transporter activity"/>
    <property type="evidence" value="ECO:0007669"/>
    <property type="project" value="InterPro"/>
</dbReference>
<gene>
    <name evidence="9" type="ORF">EDC64_11140</name>
</gene>
<dbReference type="SUPFAM" id="SSF103473">
    <property type="entry name" value="MFS general substrate transporter"/>
    <property type="match status" value="1"/>
</dbReference>
<feature type="transmembrane region" description="Helical" evidence="7">
    <location>
        <begin position="343"/>
        <end position="361"/>
    </location>
</feature>
<dbReference type="EMBL" id="SMAI01000011">
    <property type="protein sequence ID" value="TCT02868.1"/>
    <property type="molecule type" value="Genomic_DNA"/>
</dbReference>
<name>A0A4V2UXC0_9HYPH</name>
<dbReference type="InterPro" id="IPR020846">
    <property type="entry name" value="MFS_dom"/>
</dbReference>
<dbReference type="InterPro" id="IPR036259">
    <property type="entry name" value="MFS_trans_sf"/>
</dbReference>
<keyword evidence="6 7" id="KW-0472">Membrane</keyword>
<dbReference type="OrthoDB" id="9812221at2"/>
<feature type="transmembrane region" description="Helical" evidence="7">
    <location>
        <begin position="20"/>
        <end position="44"/>
    </location>
</feature>
<dbReference type="RefSeq" id="WP_132033299.1">
    <property type="nucleotide sequence ID" value="NZ_SMAI01000011.1"/>
</dbReference>
<feature type="domain" description="Major facilitator superfamily (MFS) profile" evidence="8">
    <location>
        <begin position="22"/>
        <end position="477"/>
    </location>
</feature>
<dbReference type="PRINTS" id="PR01036">
    <property type="entry name" value="TCRTETB"/>
</dbReference>
<keyword evidence="10" id="KW-1185">Reference proteome</keyword>
<evidence type="ECO:0000256" key="6">
    <source>
        <dbReference type="ARBA" id="ARBA00023136"/>
    </source>
</evidence>
<accession>A0A4V2UXC0</accession>
<dbReference type="Gene3D" id="1.20.1250.20">
    <property type="entry name" value="MFS general substrate transporter like domains"/>
    <property type="match status" value="1"/>
</dbReference>
<reference evidence="9 10" key="1">
    <citation type="submission" date="2019-03" db="EMBL/GenBank/DDBJ databases">
        <title>Genomic Encyclopedia of Type Strains, Phase IV (KMG-IV): sequencing the most valuable type-strain genomes for metagenomic binning, comparative biology and taxonomic classification.</title>
        <authorList>
            <person name="Goeker M."/>
        </authorList>
    </citation>
    <scope>NUCLEOTIDE SEQUENCE [LARGE SCALE GENOMIC DNA]</scope>
    <source>
        <strain evidence="9 10">DSM 9035</strain>
    </source>
</reference>
<keyword evidence="4 7" id="KW-0812">Transmembrane</keyword>
<dbReference type="PANTHER" id="PTHR23501:SF197">
    <property type="entry name" value="COMD"/>
    <property type="match status" value="1"/>
</dbReference>
<feature type="transmembrane region" description="Helical" evidence="7">
    <location>
        <begin position="413"/>
        <end position="433"/>
    </location>
</feature>
<dbReference type="GO" id="GO:0005886">
    <property type="term" value="C:plasma membrane"/>
    <property type="evidence" value="ECO:0007669"/>
    <property type="project" value="UniProtKB-SubCell"/>
</dbReference>
<dbReference type="Proteomes" id="UP000294664">
    <property type="component" value="Unassembled WGS sequence"/>
</dbReference>
<dbReference type="Pfam" id="PF07690">
    <property type="entry name" value="MFS_1"/>
    <property type="match status" value="1"/>
</dbReference>
<feature type="transmembrane region" description="Helical" evidence="7">
    <location>
        <begin position="268"/>
        <end position="301"/>
    </location>
</feature>
<keyword evidence="2" id="KW-0813">Transport</keyword>
<feature type="transmembrane region" description="Helical" evidence="7">
    <location>
        <begin position="212"/>
        <end position="231"/>
    </location>
</feature>
<dbReference type="PROSITE" id="PS50850">
    <property type="entry name" value="MFS"/>
    <property type="match status" value="1"/>
</dbReference>
<dbReference type="FunFam" id="1.20.1720.10:FF:000004">
    <property type="entry name" value="EmrB/QacA family drug resistance transporter"/>
    <property type="match status" value="1"/>
</dbReference>
<evidence type="ECO:0000256" key="7">
    <source>
        <dbReference type="SAM" id="Phobius"/>
    </source>
</evidence>
<keyword evidence="3" id="KW-1003">Cell membrane</keyword>